<keyword evidence="7 11" id="KW-0067">ATP-binding</keyword>
<evidence type="ECO:0000256" key="4">
    <source>
        <dbReference type="ARBA" id="ARBA00022597"/>
    </source>
</evidence>
<evidence type="ECO:0000256" key="7">
    <source>
        <dbReference type="ARBA" id="ARBA00022840"/>
    </source>
</evidence>
<evidence type="ECO:0000256" key="9">
    <source>
        <dbReference type="ARBA" id="ARBA00023136"/>
    </source>
</evidence>
<evidence type="ECO:0000313" key="12">
    <source>
        <dbReference type="Proteomes" id="UP000250675"/>
    </source>
</evidence>
<dbReference type="Gene3D" id="3.40.50.300">
    <property type="entry name" value="P-loop containing nucleotide triphosphate hydrolases"/>
    <property type="match status" value="1"/>
</dbReference>
<gene>
    <name evidence="11" type="primary">araG_1</name>
    <name evidence="11" type="ORF">NCTC9645_00685</name>
</gene>
<dbReference type="InterPro" id="IPR027417">
    <property type="entry name" value="P-loop_NTPase"/>
</dbReference>
<dbReference type="PANTHER" id="PTHR43790">
    <property type="entry name" value="CARBOHYDRATE TRANSPORT ATP-BINDING PROTEIN MG119-RELATED"/>
    <property type="match status" value="1"/>
</dbReference>
<keyword evidence="3" id="KW-0997">Cell inner membrane</keyword>
<dbReference type="Pfam" id="PF00005">
    <property type="entry name" value="ABC_tran"/>
    <property type="match status" value="1"/>
</dbReference>
<dbReference type="AlphaFoldDB" id="A0A2X3CG27"/>
<dbReference type="SUPFAM" id="SSF52540">
    <property type="entry name" value="P-loop containing nucleoside triphosphate hydrolases"/>
    <property type="match status" value="1"/>
</dbReference>
<keyword evidence="5" id="KW-0677">Repeat</keyword>
<organism evidence="11 12">
    <name type="scientific">Klebsiella pneumoniae</name>
    <dbReference type="NCBI Taxonomy" id="573"/>
    <lineage>
        <taxon>Bacteria</taxon>
        <taxon>Pseudomonadati</taxon>
        <taxon>Pseudomonadota</taxon>
        <taxon>Gammaproteobacteria</taxon>
        <taxon>Enterobacterales</taxon>
        <taxon>Enterobacteriaceae</taxon>
        <taxon>Klebsiella/Raoultella group</taxon>
        <taxon>Klebsiella</taxon>
        <taxon>Klebsiella pneumoniae complex</taxon>
    </lineage>
</organism>
<evidence type="ECO:0000259" key="10">
    <source>
        <dbReference type="Pfam" id="PF00005"/>
    </source>
</evidence>
<keyword evidence="11" id="KW-0378">Hydrolase</keyword>
<keyword evidence="1" id="KW-0813">Transport</keyword>
<dbReference type="Proteomes" id="UP000250675">
    <property type="component" value="Unassembled WGS sequence"/>
</dbReference>
<dbReference type="PANTHER" id="PTHR43790:SF6">
    <property type="entry name" value="ARABINOSE IMPORT ATP-BINDING PROTEIN ARAG"/>
    <property type="match status" value="1"/>
</dbReference>
<name>A0A2X3CG27_KLEPN</name>
<evidence type="ECO:0000256" key="5">
    <source>
        <dbReference type="ARBA" id="ARBA00022737"/>
    </source>
</evidence>
<evidence type="ECO:0000256" key="6">
    <source>
        <dbReference type="ARBA" id="ARBA00022741"/>
    </source>
</evidence>
<keyword evidence="9" id="KW-0472">Membrane</keyword>
<proteinExistence type="predicted"/>
<accession>A0A2X3CG27</accession>
<evidence type="ECO:0000313" key="11">
    <source>
        <dbReference type="EMBL" id="SQC11711.1"/>
    </source>
</evidence>
<evidence type="ECO:0000256" key="1">
    <source>
        <dbReference type="ARBA" id="ARBA00022448"/>
    </source>
</evidence>
<dbReference type="GO" id="GO:0005524">
    <property type="term" value="F:ATP binding"/>
    <property type="evidence" value="ECO:0007669"/>
    <property type="project" value="UniProtKB-KW"/>
</dbReference>
<dbReference type="EMBL" id="UASO01000003">
    <property type="protein sequence ID" value="SQC11711.1"/>
    <property type="molecule type" value="Genomic_DNA"/>
</dbReference>
<dbReference type="InterPro" id="IPR050107">
    <property type="entry name" value="ABC_carbohydrate_import_ATPase"/>
</dbReference>
<dbReference type="EC" id="3.6.3.17" evidence="11"/>
<evidence type="ECO:0000256" key="2">
    <source>
        <dbReference type="ARBA" id="ARBA00022475"/>
    </source>
</evidence>
<protein>
    <submittedName>
        <fullName evidence="11">L-arabinose transporter ATP-binding protein</fullName>
        <ecNumber evidence="11">3.6.3.17</ecNumber>
    </submittedName>
</protein>
<feature type="domain" description="ABC transporter" evidence="10">
    <location>
        <begin position="23"/>
        <end position="73"/>
    </location>
</feature>
<evidence type="ECO:0000256" key="8">
    <source>
        <dbReference type="ARBA" id="ARBA00022967"/>
    </source>
</evidence>
<keyword evidence="2" id="KW-1003">Cell membrane</keyword>
<dbReference type="InterPro" id="IPR003439">
    <property type="entry name" value="ABC_transporter-like_ATP-bd"/>
</dbReference>
<reference evidence="11 12" key="1">
    <citation type="submission" date="2018-06" db="EMBL/GenBank/DDBJ databases">
        <authorList>
            <consortium name="Pathogen Informatics"/>
            <person name="Doyle S."/>
        </authorList>
    </citation>
    <scope>NUCLEOTIDE SEQUENCE [LARGE SCALE GENOMIC DNA]</scope>
    <source>
        <strain evidence="11 12">NCTC9645</strain>
    </source>
</reference>
<keyword evidence="6" id="KW-0547">Nucleotide-binding</keyword>
<sequence length="79" mass="8690">MQQSTPYLSFRGITMTFPGVKALSDISFDCYPGQIHALMGENGAGKSTLLKILSGNYIPTAGHLQIAASRWHSPIPWRR</sequence>
<keyword evidence="8" id="KW-1278">Translocase</keyword>
<keyword evidence="4" id="KW-0762">Sugar transport</keyword>
<dbReference type="GO" id="GO:0016887">
    <property type="term" value="F:ATP hydrolysis activity"/>
    <property type="evidence" value="ECO:0007669"/>
    <property type="project" value="InterPro"/>
</dbReference>
<evidence type="ECO:0000256" key="3">
    <source>
        <dbReference type="ARBA" id="ARBA00022519"/>
    </source>
</evidence>